<accession>A0A5E4QS98</accession>
<reference evidence="2 3" key="1">
    <citation type="submission" date="2017-07" db="EMBL/GenBank/DDBJ databases">
        <authorList>
            <person name="Talla V."/>
            <person name="Backstrom N."/>
        </authorList>
    </citation>
    <scope>NUCLEOTIDE SEQUENCE [LARGE SCALE GENOMIC DNA]</scope>
</reference>
<name>A0A5E4QS98_9NEOP</name>
<dbReference type="PROSITE" id="PS51186">
    <property type="entry name" value="GNAT"/>
    <property type="match status" value="1"/>
</dbReference>
<dbReference type="InterPro" id="IPR000182">
    <property type="entry name" value="GNAT_dom"/>
</dbReference>
<dbReference type="EMBL" id="FZQP02004490">
    <property type="protein sequence ID" value="VVD00162.1"/>
    <property type="molecule type" value="Genomic_DNA"/>
</dbReference>
<proteinExistence type="predicted"/>
<dbReference type="Gene3D" id="3.40.630.30">
    <property type="match status" value="2"/>
</dbReference>
<dbReference type="PANTHER" id="PTHR20958">
    <property type="entry name" value="GLYCINE N-ACYLTRANSFERASE-LIKE PROTEIN"/>
    <property type="match status" value="1"/>
</dbReference>
<dbReference type="GO" id="GO:0016747">
    <property type="term" value="F:acyltransferase activity, transferring groups other than amino-acyl groups"/>
    <property type="evidence" value="ECO:0007669"/>
    <property type="project" value="InterPro"/>
</dbReference>
<dbReference type="PANTHER" id="PTHR20958:SF10">
    <property type="entry name" value="GH05617P-RELATED"/>
    <property type="match status" value="1"/>
</dbReference>
<dbReference type="AlphaFoldDB" id="A0A5E4QS98"/>
<evidence type="ECO:0000313" key="3">
    <source>
        <dbReference type="Proteomes" id="UP000324832"/>
    </source>
</evidence>
<protein>
    <recommendedName>
        <fullName evidence="1">N-acetyltransferase domain-containing protein</fullName>
    </recommendedName>
</protein>
<evidence type="ECO:0000313" key="2">
    <source>
        <dbReference type="EMBL" id="VVD00162.1"/>
    </source>
</evidence>
<keyword evidence="3" id="KW-1185">Reference proteome</keyword>
<dbReference type="Pfam" id="PF08445">
    <property type="entry name" value="FR47"/>
    <property type="match status" value="1"/>
</dbReference>
<dbReference type="InterPro" id="IPR013653">
    <property type="entry name" value="GCN5-like_dom"/>
</dbReference>
<sequence length="277" mass="31800">MSEPLVFLPMERWGELKSVFKSDWPRGISAYTTLDTAEHIVNNGADYGFKAYVPFGDLTNGLVALNVKGTFYEVVVQCPKDDTTVLEDALMRTKLIDWNRSFHIPFTPKNVSDLMKRIITKKNLSSFTTITVTDTFYYNETPNFNVSLPSGFKFELLRMEDAQIADDTWPHKHPGSVWYFKLLIKAKLGYGLYKNNELIAWCYVKEMGALGHLYVVENHRRKGYGELVLKLISNTLAKEGKFVLAFCVVGNEGAKRLYQKLEFIQDEPVEWITVVRK</sequence>
<dbReference type="SUPFAM" id="SSF55729">
    <property type="entry name" value="Acyl-CoA N-acyltransferases (Nat)"/>
    <property type="match status" value="1"/>
</dbReference>
<organism evidence="2 3">
    <name type="scientific">Leptidea sinapis</name>
    <dbReference type="NCBI Taxonomy" id="189913"/>
    <lineage>
        <taxon>Eukaryota</taxon>
        <taxon>Metazoa</taxon>
        <taxon>Ecdysozoa</taxon>
        <taxon>Arthropoda</taxon>
        <taxon>Hexapoda</taxon>
        <taxon>Insecta</taxon>
        <taxon>Pterygota</taxon>
        <taxon>Neoptera</taxon>
        <taxon>Endopterygota</taxon>
        <taxon>Lepidoptera</taxon>
        <taxon>Glossata</taxon>
        <taxon>Ditrysia</taxon>
        <taxon>Papilionoidea</taxon>
        <taxon>Pieridae</taxon>
        <taxon>Dismorphiinae</taxon>
        <taxon>Leptidea</taxon>
    </lineage>
</organism>
<dbReference type="CDD" id="cd04301">
    <property type="entry name" value="NAT_SF"/>
    <property type="match status" value="1"/>
</dbReference>
<evidence type="ECO:0000259" key="1">
    <source>
        <dbReference type="PROSITE" id="PS51186"/>
    </source>
</evidence>
<gene>
    <name evidence="2" type="ORF">LSINAPIS_LOCUS10857</name>
</gene>
<dbReference type="InterPro" id="IPR053225">
    <property type="entry name" value="Acyl-CoA_N-acyltransferase"/>
</dbReference>
<dbReference type="InterPro" id="IPR016181">
    <property type="entry name" value="Acyl_CoA_acyltransferase"/>
</dbReference>
<dbReference type="Proteomes" id="UP000324832">
    <property type="component" value="Unassembled WGS sequence"/>
</dbReference>
<feature type="domain" description="N-acetyltransferase" evidence="1">
    <location>
        <begin position="152"/>
        <end position="277"/>
    </location>
</feature>